<evidence type="ECO:0000313" key="8">
    <source>
        <dbReference type="Proteomes" id="UP000199659"/>
    </source>
</evidence>
<evidence type="ECO:0000256" key="2">
    <source>
        <dbReference type="ARBA" id="ARBA00020110"/>
    </source>
</evidence>
<dbReference type="Gene3D" id="6.10.10.10">
    <property type="entry name" value="Flagellar export chaperone, C-terminal domain"/>
    <property type="match status" value="1"/>
</dbReference>
<feature type="domain" description="Flagellin C-terminal" evidence="6">
    <location>
        <begin position="366"/>
        <end position="451"/>
    </location>
</feature>
<dbReference type="Proteomes" id="UP000199659">
    <property type="component" value="Unassembled WGS sequence"/>
</dbReference>
<evidence type="ECO:0000256" key="4">
    <source>
        <dbReference type="RuleBase" id="RU362073"/>
    </source>
</evidence>
<proteinExistence type="inferred from homology"/>
<keyword evidence="7" id="KW-0282">Flagellum</keyword>
<keyword evidence="3 4" id="KW-0975">Bacterial flagellum</keyword>
<evidence type="ECO:0000256" key="1">
    <source>
        <dbReference type="ARBA" id="ARBA00005709"/>
    </source>
</evidence>
<gene>
    <name evidence="7" type="ORF">SAMN05661086_01458</name>
</gene>
<keyword evidence="8" id="KW-1185">Reference proteome</keyword>
<name>A0A1I6J9Z0_9FIRM</name>
<evidence type="ECO:0000256" key="3">
    <source>
        <dbReference type="ARBA" id="ARBA00023143"/>
    </source>
</evidence>
<dbReference type="AlphaFoldDB" id="A0A1I6J9Z0"/>
<dbReference type="STRING" id="37658.SAMN05661086_01458"/>
<dbReference type="InterPro" id="IPR001029">
    <property type="entry name" value="Flagellin_N"/>
</dbReference>
<evidence type="ECO:0000259" key="6">
    <source>
        <dbReference type="Pfam" id="PF00700"/>
    </source>
</evidence>
<dbReference type="PANTHER" id="PTHR42792">
    <property type="entry name" value="FLAGELLIN"/>
    <property type="match status" value="1"/>
</dbReference>
<dbReference type="InterPro" id="IPR046358">
    <property type="entry name" value="Flagellin_C"/>
</dbReference>
<dbReference type="Pfam" id="PF00700">
    <property type="entry name" value="Flagellin_C"/>
    <property type="match status" value="1"/>
</dbReference>
<accession>A0A1I6J9Z0</accession>
<dbReference type="Gene3D" id="3.30.70.2120">
    <property type="match status" value="1"/>
</dbReference>
<comment type="subcellular location">
    <subcellularLocation>
        <location evidence="4">Secreted</location>
    </subcellularLocation>
    <subcellularLocation>
        <location evidence="4">Bacterial flagellum</location>
    </subcellularLocation>
</comment>
<keyword evidence="7" id="KW-0969">Cilium</keyword>
<dbReference type="RefSeq" id="WP_092560035.1">
    <property type="nucleotide sequence ID" value="NZ_FOYZ01000005.1"/>
</dbReference>
<dbReference type="Gene3D" id="1.20.1330.10">
    <property type="entry name" value="f41 fragment of flagellin, N-terminal domain"/>
    <property type="match status" value="2"/>
</dbReference>
<reference evidence="7 8" key="1">
    <citation type="submission" date="2016-10" db="EMBL/GenBank/DDBJ databases">
        <authorList>
            <person name="de Groot N.N."/>
        </authorList>
    </citation>
    <scope>NUCLEOTIDE SEQUENCE [LARGE SCALE GENOMIC DNA]</scope>
    <source>
        <strain evidence="7 8">743A</strain>
    </source>
</reference>
<comment type="similarity">
    <text evidence="1 4">Belongs to the bacterial flagellin family.</text>
</comment>
<dbReference type="SUPFAM" id="SSF64518">
    <property type="entry name" value="Phase 1 flagellin"/>
    <property type="match status" value="1"/>
</dbReference>
<dbReference type="GO" id="GO:0005576">
    <property type="term" value="C:extracellular region"/>
    <property type="evidence" value="ECO:0007669"/>
    <property type="project" value="UniProtKB-SubCell"/>
</dbReference>
<protein>
    <recommendedName>
        <fullName evidence="2 4">Flagellin</fullName>
    </recommendedName>
</protein>
<comment type="function">
    <text evidence="4">Flagellin is the subunit protein which polymerizes to form the filaments of bacterial flagella.</text>
</comment>
<dbReference type="PRINTS" id="PR00207">
    <property type="entry name" value="FLAGELLIN"/>
</dbReference>
<keyword evidence="4" id="KW-0964">Secreted</keyword>
<dbReference type="OrthoDB" id="9796789at2"/>
<dbReference type="InterPro" id="IPR042187">
    <property type="entry name" value="Flagellin_C_sub2"/>
</dbReference>
<organism evidence="7 8">
    <name type="scientific">Anaeromicropila populeti</name>
    <dbReference type="NCBI Taxonomy" id="37658"/>
    <lineage>
        <taxon>Bacteria</taxon>
        <taxon>Bacillati</taxon>
        <taxon>Bacillota</taxon>
        <taxon>Clostridia</taxon>
        <taxon>Lachnospirales</taxon>
        <taxon>Lachnospiraceae</taxon>
        <taxon>Anaeromicropila</taxon>
    </lineage>
</organism>
<dbReference type="PANTHER" id="PTHR42792:SF2">
    <property type="entry name" value="FLAGELLIN"/>
    <property type="match status" value="1"/>
</dbReference>
<sequence>MIINHNLESINIYNHFKSISNNKAQSIEQLSTGYYINRSADNAAGLSISEKMRGQIRGLEQASKNTQDGISLIQTAEGGMNEIHSLLQRCRELSVKAANDVYTDDDRQLIQDEISLHLQEIDTIANETEFNEISLLAGRYDKEGYLVKSESLKNFVQDVTTSGGLTYRYMFDGQTYAGALVDFSNISSASDVAKLAENGFSYTCCTCDKVYSVRFVNGTPDTSHLNERNPIMEVDVSSLTNGTDLVNKIIETAYGTSSHIFDPSEQNSTTKFVDHFSQFSSDGAKLYIIDNRPELANRDWPIGNSGTFNLYVHGEGAEKNLFLPLNFQLGSNRFQSIQIDITNVTTEHLGIDKLSVLTQPKANASISIIDNAITKVSNGRSALGAYQNRLEHTIATTDNTSENIQYAESRIRDTDMEKEVLQVSKSSILEQIAESLMTQWNQNSNRLLTLLS</sequence>
<dbReference type="GO" id="GO:0009288">
    <property type="term" value="C:bacterial-type flagellum"/>
    <property type="evidence" value="ECO:0007669"/>
    <property type="project" value="UniProtKB-SubCell"/>
</dbReference>
<dbReference type="Pfam" id="PF00669">
    <property type="entry name" value="Flagellin_N"/>
    <property type="match status" value="1"/>
</dbReference>
<feature type="domain" description="Flagellin N-terminal" evidence="5">
    <location>
        <begin position="3"/>
        <end position="139"/>
    </location>
</feature>
<keyword evidence="7" id="KW-0966">Cell projection</keyword>
<evidence type="ECO:0000313" key="7">
    <source>
        <dbReference type="EMBL" id="SFR75320.1"/>
    </source>
</evidence>
<evidence type="ECO:0000259" key="5">
    <source>
        <dbReference type="Pfam" id="PF00669"/>
    </source>
</evidence>
<dbReference type="InterPro" id="IPR001492">
    <property type="entry name" value="Flagellin"/>
</dbReference>
<dbReference type="GO" id="GO:0005198">
    <property type="term" value="F:structural molecule activity"/>
    <property type="evidence" value="ECO:0007669"/>
    <property type="project" value="UniProtKB-UniRule"/>
</dbReference>
<dbReference type="EMBL" id="FOYZ01000005">
    <property type="protein sequence ID" value="SFR75320.1"/>
    <property type="molecule type" value="Genomic_DNA"/>
</dbReference>